<name>A0A1I2A107_9BACI</name>
<dbReference type="EMBL" id="FONT01000001">
    <property type="protein sequence ID" value="SFE37549.1"/>
    <property type="molecule type" value="Genomic_DNA"/>
</dbReference>
<keyword evidence="1" id="KW-1133">Transmembrane helix</keyword>
<reference evidence="2 3" key="1">
    <citation type="submission" date="2016-10" db="EMBL/GenBank/DDBJ databases">
        <authorList>
            <person name="de Groot N.N."/>
        </authorList>
    </citation>
    <scope>NUCLEOTIDE SEQUENCE [LARGE SCALE GENOMIC DNA]</scope>
    <source>
        <strain evidence="2 3">DSM 23995</strain>
    </source>
</reference>
<dbReference type="STRING" id="930128.SAMN05192532_101587"/>
<keyword evidence="1" id="KW-0472">Membrane</keyword>
<sequence length="35" mass="3654">MTPVDLVAVLGLAAFVVIVSLGMAIYFLAQSQSDN</sequence>
<evidence type="ECO:0000313" key="2">
    <source>
        <dbReference type="EMBL" id="SFE37549.1"/>
    </source>
</evidence>
<feature type="transmembrane region" description="Helical" evidence="1">
    <location>
        <begin position="6"/>
        <end position="29"/>
    </location>
</feature>
<protein>
    <submittedName>
        <fullName evidence="2">Uncharacterized protein</fullName>
    </submittedName>
</protein>
<proteinExistence type="predicted"/>
<dbReference type="Proteomes" id="UP000199516">
    <property type="component" value="Unassembled WGS sequence"/>
</dbReference>
<keyword evidence="3" id="KW-1185">Reference proteome</keyword>
<gene>
    <name evidence="2" type="ORF">SAMN05192532_101587</name>
</gene>
<evidence type="ECO:0000313" key="3">
    <source>
        <dbReference type="Proteomes" id="UP000199516"/>
    </source>
</evidence>
<keyword evidence="1" id="KW-0812">Transmembrane</keyword>
<organism evidence="2 3">
    <name type="scientific">Alteribacillus iranensis</name>
    <dbReference type="NCBI Taxonomy" id="930128"/>
    <lineage>
        <taxon>Bacteria</taxon>
        <taxon>Bacillati</taxon>
        <taxon>Bacillota</taxon>
        <taxon>Bacilli</taxon>
        <taxon>Bacillales</taxon>
        <taxon>Bacillaceae</taxon>
        <taxon>Alteribacillus</taxon>
    </lineage>
</organism>
<accession>A0A1I2A107</accession>
<evidence type="ECO:0000256" key="1">
    <source>
        <dbReference type="SAM" id="Phobius"/>
    </source>
</evidence>
<dbReference type="AlphaFoldDB" id="A0A1I2A107"/>